<accession>A0A9D1GK66</accession>
<keyword evidence="1" id="KW-1133">Transmembrane helix</keyword>
<reference evidence="2" key="1">
    <citation type="submission" date="2020-10" db="EMBL/GenBank/DDBJ databases">
        <authorList>
            <person name="Gilroy R."/>
        </authorList>
    </citation>
    <scope>NUCLEOTIDE SEQUENCE</scope>
    <source>
        <strain evidence="2">CHK123-3438</strain>
    </source>
</reference>
<keyword evidence="1" id="KW-0812">Transmembrane</keyword>
<dbReference type="Proteomes" id="UP000886860">
    <property type="component" value="Unassembled WGS sequence"/>
</dbReference>
<evidence type="ECO:0008006" key="4">
    <source>
        <dbReference type="Google" id="ProtNLM"/>
    </source>
</evidence>
<organism evidence="2 3">
    <name type="scientific">Candidatus Caccovicinus merdipullorum</name>
    <dbReference type="NCBI Taxonomy" id="2840724"/>
    <lineage>
        <taxon>Bacteria</taxon>
        <taxon>Bacillati</taxon>
        <taxon>Bacillota</taxon>
        <taxon>Clostridia</taxon>
        <taxon>Eubacteriales</taxon>
        <taxon>Candidatus Caccovicinus</taxon>
    </lineage>
</organism>
<dbReference type="AlphaFoldDB" id="A0A9D1GK66"/>
<comment type="caution">
    <text evidence="2">The sequence shown here is derived from an EMBL/GenBank/DDBJ whole genome shotgun (WGS) entry which is preliminary data.</text>
</comment>
<dbReference type="EMBL" id="DVKS01000174">
    <property type="protein sequence ID" value="HIT42435.1"/>
    <property type="molecule type" value="Genomic_DNA"/>
</dbReference>
<evidence type="ECO:0000313" key="3">
    <source>
        <dbReference type="Proteomes" id="UP000886860"/>
    </source>
</evidence>
<evidence type="ECO:0000313" key="2">
    <source>
        <dbReference type="EMBL" id="HIT42435.1"/>
    </source>
</evidence>
<name>A0A9D1GK66_9FIRM</name>
<feature type="transmembrane region" description="Helical" evidence="1">
    <location>
        <begin position="283"/>
        <end position="305"/>
    </location>
</feature>
<proteinExistence type="predicted"/>
<gene>
    <name evidence="2" type="ORF">IAB60_10165</name>
</gene>
<dbReference type="PANTHER" id="PTHR32309:SF31">
    <property type="entry name" value="CAPSULAR EXOPOLYSACCHARIDE FAMILY"/>
    <property type="match status" value="1"/>
</dbReference>
<dbReference type="PANTHER" id="PTHR32309">
    <property type="entry name" value="TYROSINE-PROTEIN KINASE"/>
    <property type="match status" value="1"/>
</dbReference>
<keyword evidence="1" id="KW-0472">Membrane</keyword>
<reference evidence="2" key="2">
    <citation type="journal article" date="2021" name="PeerJ">
        <title>Extensive microbial diversity within the chicken gut microbiome revealed by metagenomics and culture.</title>
        <authorList>
            <person name="Gilroy R."/>
            <person name="Ravi A."/>
            <person name="Getino M."/>
            <person name="Pursley I."/>
            <person name="Horton D.L."/>
            <person name="Alikhan N.F."/>
            <person name="Baker D."/>
            <person name="Gharbi K."/>
            <person name="Hall N."/>
            <person name="Watson M."/>
            <person name="Adriaenssens E.M."/>
            <person name="Foster-Nyarko E."/>
            <person name="Jarju S."/>
            <person name="Secka A."/>
            <person name="Antonio M."/>
            <person name="Oren A."/>
            <person name="Chaudhuri R.R."/>
            <person name="La Ragione R."/>
            <person name="Hildebrand F."/>
            <person name="Pallen M.J."/>
        </authorList>
    </citation>
    <scope>NUCLEOTIDE SEQUENCE</scope>
    <source>
        <strain evidence="2">CHK123-3438</strain>
    </source>
</reference>
<dbReference type="InterPro" id="IPR050445">
    <property type="entry name" value="Bact_polysacc_biosynth/exp"/>
</dbReference>
<sequence length="458" mass="50783">MNDKVSPRQEVDIKELLYGVLKSWRPIVGLGLGCAVLLGGYRASQSVAGQMDEEYAREQQEQYEADLLVYESARESYEREIDNIVNSLDSQQEYLQDSILMKISPYDKGTASADLYVKSDYEIMPGMDYQNPDYTDALVKAYASSLKEDVVLEDVAGSLGTELRYLKELITVTADLESDVVTVTVAHQDEDLARELLELLLEGLEAKEETLAESVGPHELVVLSQITDSVVDLTLSDSQKRVSDSVTALQDSLEEKKQALSQLSAPSLSLVSRGAALSQGVKYGVLGGVLGVMLGAFCACLFWLFRDKAENGDEVEMRFGFRELGTFADRKKKWFSWIDRMLDRLFGKKPAADDETVYRRIEARLRYYYPETESIYIGEMGQGAFAEALSGRLKEAFPEWNVRYGGSLSEDPEALAHASGSSGVILVMEKGRSSYQDIQREAEAAEGCGVQILGFVLA</sequence>
<evidence type="ECO:0000256" key="1">
    <source>
        <dbReference type="SAM" id="Phobius"/>
    </source>
</evidence>
<protein>
    <recommendedName>
        <fullName evidence="4">Capsular polysaccharide biosynthesis protein</fullName>
    </recommendedName>
</protein>